<reference evidence="3" key="1">
    <citation type="submission" date="2021-04" db="EMBL/GenBank/DDBJ databases">
        <authorList>
            <person name="Zhang D.-C."/>
        </authorList>
    </citation>
    <scope>NUCLEOTIDE SEQUENCE</scope>
    <source>
        <strain evidence="3">CGMCC 1.15697</strain>
    </source>
</reference>
<dbReference type="Proteomes" id="UP000672602">
    <property type="component" value="Unassembled WGS sequence"/>
</dbReference>
<dbReference type="Pfam" id="PF01593">
    <property type="entry name" value="Amino_oxidase"/>
    <property type="match status" value="1"/>
</dbReference>
<evidence type="ECO:0000313" key="3">
    <source>
        <dbReference type="EMBL" id="MBP5857198.1"/>
    </source>
</evidence>
<evidence type="ECO:0000256" key="1">
    <source>
        <dbReference type="SAM" id="MobiDB-lite"/>
    </source>
</evidence>
<dbReference type="InterPro" id="IPR050464">
    <property type="entry name" value="Zeta_carotene_desat/Oxidored"/>
</dbReference>
<sequence>MKRIAVVGGGIAGLSAAWLLNRRHDVALFERNGYIGGHSNTLDAPDGRGGTIPVDTGFIVYNERTYPNLIGLFDHLGVARIETDMSFAVTLDGGRLEYGGGTLASLFAQKRNLFRPSFHRMVRDILRFYREAPSALAGGACAALSLGEFLERAGYGRAFIDDHLLPMAAAIWSCPVETMKAFPAESFVRFFDNHGLLQVKDRPRWWTVKGGSREYVKRMTADLPRVEANAAIAAVTRDTDGVVLHFADGRHERFDEAVLACHGDEARALLGDASARERSILGGFRYQRNRAVLHDDPGQMPRRRAVWSSWNYLAGRDSHATRQVAVTYWMNQLQSLDARDLFVTLNPFEAIDPARVVADLSYDHPVFDGDAIAAQRALPEIQGTDRLWFCGAHCGYGFHEDGIGSAVAVARRLGVDTPWPPGAVHAMRAVLGEPPSSTPTPPNPDRLEAAA</sequence>
<dbReference type="Gene3D" id="1.10.405.20">
    <property type="match status" value="1"/>
</dbReference>
<dbReference type="AlphaFoldDB" id="A0A8J7SIQ2"/>
<protein>
    <submittedName>
        <fullName evidence="3">FAD-dependent oxidoreductase</fullName>
    </submittedName>
</protein>
<name>A0A8J7SIQ2_9PROT</name>
<dbReference type="SUPFAM" id="SSF51905">
    <property type="entry name" value="FAD/NAD(P)-binding domain"/>
    <property type="match status" value="1"/>
</dbReference>
<dbReference type="Gene3D" id="3.30.70.1990">
    <property type="match status" value="1"/>
</dbReference>
<feature type="domain" description="Amine oxidase" evidence="2">
    <location>
        <begin position="11"/>
        <end position="267"/>
    </location>
</feature>
<gene>
    <name evidence="3" type="ORF">KAJ83_09275</name>
</gene>
<dbReference type="Gene3D" id="3.50.50.60">
    <property type="entry name" value="FAD/NAD(P)-binding domain"/>
    <property type="match status" value="1"/>
</dbReference>
<comment type="caution">
    <text evidence="3">The sequence shown here is derived from an EMBL/GenBank/DDBJ whole genome shotgun (WGS) entry which is preliminary data.</text>
</comment>
<dbReference type="PANTHER" id="PTHR42923:SF17">
    <property type="entry name" value="AMINE OXIDASE DOMAIN-CONTAINING PROTEIN"/>
    <property type="match status" value="1"/>
</dbReference>
<dbReference type="InterPro" id="IPR002937">
    <property type="entry name" value="Amino_oxidase"/>
</dbReference>
<dbReference type="InterPro" id="IPR036188">
    <property type="entry name" value="FAD/NAD-bd_sf"/>
</dbReference>
<evidence type="ECO:0000259" key="2">
    <source>
        <dbReference type="Pfam" id="PF01593"/>
    </source>
</evidence>
<feature type="region of interest" description="Disordered" evidence="1">
    <location>
        <begin position="431"/>
        <end position="451"/>
    </location>
</feature>
<accession>A0A8J7SIQ2</accession>
<keyword evidence="4" id="KW-1185">Reference proteome</keyword>
<dbReference type="EMBL" id="JAGMWN010000004">
    <property type="protein sequence ID" value="MBP5857198.1"/>
    <property type="molecule type" value="Genomic_DNA"/>
</dbReference>
<dbReference type="FunFam" id="1.10.405.20:FF:000001">
    <property type="entry name" value="Amine oxidase"/>
    <property type="match status" value="1"/>
</dbReference>
<organism evidence="3 4">
    <name type="scientific">Marivibrio halodurans</name>
    <dbReference type="NCBI Taxonomy" id="2039722"/>
    <lineage>
        <taxon>Bacteria</taxon>
        <taxon>Pseudomonadati</taxon>
        <taxon>Pseudomonadota</taxon>
        <taxon>Alphaproteobacteria</taxon>
        <taxon>Rhodospirillales</taxon>
        <taxon>Rhodospirillaceae</taxon>
        <taxon>Marivibrio</taxon>
    </lineage>
</organism>
<evidence type="ECO:0000313" key="4">
    <source>
        <dbReference type="Proteomes" id="UP000672602"/>
    </source>
</evidence>
<proteinExistence type="predicted"/>
<dbReference type="PANTHER" id="PTHR42923">
    <property type="entry name" value="PROTOPORPHYRINOGEN OXIDASE"/>
    <property type="match status" value="1"/>
</dbReference>
<dbReference type="GO" id="GO:0016491">
    <property type="term" value="F:oxidoreductase activity"/>
    <property type="evidence" value="ECO:0007669"/>
    <property type="project" value="InterPro"/>
</dbReference>